<evidence type="ECO:0000259" key="3">
    <source>
        <dbReference type="SMART" id="SM00822"/>
    </source>
</evidence>
<dbReference type="InterPro" id="IPR057326">
    <property type="entry name" value="KR_dom"/>
</dbReference>
<dbReference type="InterPro" id="IPR036291">
    <property type="entry name" value="NAD(P)-bd_dom_sf"/>
</dbReference>
<dbReference type="PROSITE" id="PS00061">
    <property type="entry name" value="ADH_SHORT"/>
    <property type="match status" value="1"/>
</dbReference>
<feature type="domain" description="Ketoreductase" evidence="3">
    <location>
        <begin position="12"/>
        <end position="209"/>
    </location>
</feature>
<dbReference type="InterPro" id="IPR002347">
    <property type="entry name" value="SDR_fam"/>
</dbReference>
<dbReference type="Gene3D" id="3.40.50.720">
    <property type="entry name" value="NAD(P)-binding Rossmann-like Domain"/>
    <property type="match status" value="1"/>
</dbReference>
<name>A0A417XWR6_9ACTN</name>
<dbReference type="InterPro" id="IPR020904">
    <property type="entry name" value="Sc_DH/Rdtase_CS"/>
</dbReference>
<dbReference type="SUPFAM" id="SSF51735">
    <property type="entry name" value="NAD(P)-binding Rossmann-fold domains"/>
    <property type="match status" value="1"/>
</dbReference>
<dbReference type="GO" id="GO:0016616">
    <property type="term" value="F:oxidoreductase activity, acting on the CH-OH group of donors, NAD or NADP as acceptor"/>
    <property type="evidence" value="ECO:0007669"/>
    <property type="project" value="TreeGrafter"/>
</dbReference>
<dbReference type="Pfam" id="PF13561">
    <property type="entry name" value="adh_short_C2"/>
    <property type="match status" value="1"/>
</dbReference>
<dbReference type="PRINTS" id="PR00080">
    <property type="entry name" value="SDRFAMILY"/>
</dbReference>
<sequence>MGVLDRFRLDGKVAVVTGASSGLGVSFALALAEAGADLALGARREDKLADTVARVEALGRRALAVRTDVTEPDECRRLIDATMEAFGRVDVLVNNAGVGTAVPATKETPDQFRSVIELNLNASYWMAQAAGSVMKPGSSIINISSVLGLTTMGLPQAAYAASKAGVIGLTRDLAQQWSPRKGIRVNALAPGYFASEMTDALDHAYVEEKVLPRTLLGRLGDHEELSAALLFLASDAGGYCTGITLPVEGGVLVT</sequence>
<comment type="caution">
    <text evidence="4">The sequence shown here is derived from an EMBL/GenBank/DDBJ whole genome shotgun (WGS) entry which is preliminary data.</text>
</comment>
<proteinExistence type="inferred from homology"/>
<evidence type="ECO:0000256" key="1">
    <source>
        <dbReference type="ARBA" id="ARBA00006484"/>
    </source>
</evidence>
<dbReference type="Proteomes" id="UP000283644">
    <property type="component" value="Unassembled WGS sequence"/>
</dbReference>
<comment type="similarity">
    <text evidence="1">Belongs to the short-chain dehydrogenases/reductases (SDR) family.</text>
</comment>
<dbReference type="SMART" id="SM00822">
    <property type="entry name" value="PKS_KR"/>
    <property type="match status" value="1"/>
</dbReference>
<keyword evidence="5" id="KW-1185">Reference proteome</keyword>
<organism evidence="4 5">
    <name type="scientific">Nocardioides immobilis</name>
    <dbReference type="NCBI Taxonomy" id="2049295"/>
    <lineage>
        <taxon>Bacteria</taxon>
        <taxon>Bacillati</taxon>
        <taxon>Actinomycetota</taxon>
        <taxon>Actinomycetes</taxon>
        <taxon>Propionibacteriales</taxon>
        <taxon>Nocardioidaceae</taxon>
        <taxon>Nocardioides</taxon>
    </lineage>
</organism>
<dbReference type="PANTHER" id="PTHR42760">
    <property type="entry name" value="SHORT-CHAIN DEHYDROGENASES/REDUCTASES FAMILY MEMBER"/>
    <property type="match status" value="1"/>
</dbReference>
<dbReference type="EMBL" id="QXGH01000029">
    <property type="protein sequence ID" value="RHW24755.1"/>
    <property type="molecule type" value="Genomic_DNA"/>
</dbReference>
<evidence type="ECO:0000313" key="4">
    <source>
        <dbReference type="EMBL" id="RHW24755.1"/>
    </source>
</evidence>
<dbReference type="RefSeq" id="WP_118927529.1">
    <property type="nucleotide sequence ID" value="NZ_QXGH01000029.1"/>
</dbReference>
<dbReference type="OrthoDB" id="517007at2"/>
<dbReference type="AlphaFoldDB" id="A0A417XWR6"/>
<dbReference type="FunFam" id="3.40.50.720:FF:000084">
    <property type="entry name" value="Short-chain dehydrogenase reductase"/>
    <property type="match status" value="1"/>
</dbReference>
<evidence type="ECO:0000313" key="5">
    <source>
        <dbReference type="Proteomes" id="UP000283644"/>
    </source>
</evidence>
<dbReference type="PRINTS" id="PR00081">
    <property type="entry name" value="GDHRDH"/>
</dbReference>
<accession>A0A417XWR6</accession>
<reference evidence="4 5" key="1">
    <citation type="submission" date="2018-09" db="EMBL/GenBank/DDBJ databases">
        <title>Genome sequencing of Nocardioides immobilis CCTCC AB 2017083 for comparison to Nocardioides silvaticus.</title>
        <authorList>
            <person name="Li C."/>
            <person name="Wang G."/>
        </authorList>
    </citation>
    <scope>NUCLEOTIDE SEQUENCE [LARGE SCALE GENOMIC DNA]</scope>
    <source>
        <strain evidence="4 5">CCTCC AB 2017083</strain>
    </source>
</reference>
<keyword evidence="2" id="KW-0560">Oxidoreductase</keyword>
<gene>
    <name evidence="4" type="ORF">D0Z08_22540</name>
</gene>
<protein>
    <submittedName>
        <fullName evidence="4">SDR family oxidoreductase</fullName>
    </submittedName>
</protein>
<evidence type="ECO:0000256" key="2">
    <source>
        <dbReference type="ARBA" id="ARBA00023002"/>
    </source>
</evidence>